<gene>
    <name evidence="5" type="ORF">JJB09_08265</name>
</gene>
<dbReference type="RefSeq" id="WP_201655926.1">
    <property type="nucleotide sequence ID" value="NZ_JAEQNC010000004.1"/>
</dbReference>
<sequence>MGLLVDGVWHDVWYDTKTSDGQFVRAASQFRNFITPDGSAGPTGKAGFKAESGRYHLYVSYACPWAHRTLIFRILKGLADHISVSVVHPLMLEKGWVFHEENGATPDHLFGSATLADIYLRADPTYSGRVTVPVLWDKHTGTIVSNESAEIIRMFNSAFDGLTGNELDFYPEDLRNEIDELNSYIYDSVNNGVYKCGFATSQAAYERSFDSLFAALDKLERRLEGHRYLVGDRLTEADWRLFTTLIRFDAVYVGHFKCNRQRIVDYRNLQRYLNELYLMPGIRKTVNFDHIKRHYYGSHKTINPNGIVPLGPQLNIG</sequence>
<dbReference type="Gene3D" id="3.40.30.10">
    <property type="entry name" value="Glutaredoxin"/>
    <property type="match status" value="1"/>
</dbReference>
<evidence type="ECO:0000256" key="2">
    <source>
        <dbReference type="PIRSR" id="PIRSR015753-2"/>
    </source>
</evidence>
<dbReference type="PANTHER" id="PTHR32419">
    <property type="entry name" value="GLUTATHIONYL-HYDROQUINONE REDUCTASE"/>
    <property type="match status" value="1"/>
</dbReference>
<dbReference type="InterPro" id="IPR047047">
    <property type="entry name" value="GST_Omega-like_C"/>
</dbReference>
<dbReference type="SFLD" id="SFLDG01206">
    <property type="entry name" value="Xi.1"/>
    <property type="match status" value="1"/>
</dbReference>
<feature type="site" description="Lowers pKa of active site Cys" evidence="3">
    <location>
        <position position="252"/>
    </location>
</feature>
<dbReference type="FunFam" id="3.40.30.10:FF:000058">
    <property type="entry name" value="Glutathione S-transferase, omega"/>
    <property type="match status" value="1"/>
</dbReference>
<reference evidence="5" key="1">
    <citation type="submission" date="2021-01" db="EMBL/GenBank/DDBJ databases">
        <title>Rhizobium sp. strain KVB221 16S ribosomal RNA gene Genome sequencing and assembly.</title>
        <authorList>
            <person name="Kang M."/>
        </authorList>
    </citation>
    <scope>NUCLEOTIDE SEQUENCE</scope>
    <source>
        <strain evidence="5">KVB221</strain>
    </source>
</reference>
<dbReference type="InterPro" id="IPR004045">
    <property type="entry name" value="Glutathione_S-Trfase_N"/>
</dbReference>
<dbReference type="CDD" id="cd03190">
    <property type="entry name" value="GST_C_Omega_like"/>
    <property type="match status" value="1"/>
</dbReference>
<dbReference type="PIRSF" id="PIRSF015753">
    <property type="entry name" value="GST"/>
    <property type="match status" value="1"/>
</dbReference>
<proteinExistence type="predicted"/>
<evidence type="ECO:0000259" key="4">
    <source>
        <dbReference type="PROSITE" id="PS50405"/>
    </source>
</evidence>
<dbReference type="Proteomes" id="UP000633219">
    <property type="component" value="Unassembled WGS sequence"/>
</dbReference>
<dbReference type="SUPFAM" id="SSF52833">
    <property type="entry name" value="Thioredoxin-like"/>
    <property type="match status" value="1"/>
</dbReference>
<name>A0A937CKD4_9HYPH</name>
<dbReference type="InterPro" id="IPR036249">
    <property type="entry name" value="Thioredoxin-like_sf"/>
</dbReference>
<dbReference type="GO" id="GO:0004364">
    <property type="term" value="F:glutathione transferase activity"/>
    <property type="evidence" value="ECO:0007669"/>
    <property type="project" value="InterPro"/>
</dbReference>
<feature type="binding site" evidence="2">
    <location>
        <position position="96"/>
    </location>
    <ligand>
        <name>glutathione</name>
        <dbReference type="ChEBI" id="CHEBI:57925"/>
    </ligand>
</feature>
<evidence type="ECO:0000256" key="3">
    <source>
        <dbReference type="PIRSR" id="PIRSR015753-3"/>
    </source>
</evidence>
<dbReference type="Pfam" id="PF13409">
    <property type="entry name" value="GST_N_2"/>
    <property type="match status" value="1"/>
</dbReference>
<comment type="caution">
    <text evidence="5">The sequence shown here is derived from an EMBL/GenBank/DDBJ whole genome shotgun (WGS) entry which is preliminary data.</text>
</comment>
<dbReference type="InterPro" id="IPR010987">
    <property type="entry name" value="Glutathione-S-Trfase_C-like"/>
</dbReference>
<dbReference type="Pfam" id="PF13410">
    <property type="entry name" value="GST_C_2"/>
    <property type="match status" value="1"/>
</dbReference>
<feature type="active site" description="Nucleophile" evidence="1">
    <location>
        <position position="63"/>
    </location>
</feature>
<evidence type="ECO:0000313" key="6">
    <source>
        <dbReference type="Proteomes" id="UP000633219"/>
    </source>
</evidence>
<feature type="binding site" evidence="2">
    <location>
        <begin position="147"/>
        <end position="148"/>
    </location>
    <ligand>
        <name>glutathione</name>
        <dbReference type="ChEBI" id="CHEBI:57925"/>
    </ligand>
</feature>
<keyword evidence="6" id="KW-1185">Reference proteome</keyword>
<organism evidence="5 6">
    <name type="scientific">Rhizobium setariae</name>
    <dbReference type="NCBI Taxonomy" id="2801340"/>
    <lineage>
        <taxon>Bacteria</taxon>
        <taxon>Pseudomonadati</taxon>
        <taxon>Pseudomonadota</taxon>
        <taxon>Alphaproteobacteria</taxon>
        <taxon>Hyphomicrobiales</taxon>
        <taxon>Rhizobiaceae</taxon>
        <taxon>Rhizobium/Agrobacterium group</taxon>
        <taxon>Rhizobium</taxon>
    </lineage>
</organism>
<feature type="site" description="Lowers pKa of active site Cys" evidence="3">
    <location>
        <position position="295"/>
    </location>
</feature>
<accession>A0A937CKD4</accession>
<dbReference type="EMBL" id="JAEQNC010000004">
    <property type="protein sequence ID" value="MBL0372020.1"/>
    <property type="molecule type" value="Genomic_DNA"/>
</dbReference>
<dbReference type="Gene3D" id="1.20.1050.10">
    <property type="match status" value="1"/>
</dbReference>
<evidence type="ECO:0000256" key="1">
    <source>
        <dbReference type="PIRSR" id="PIRSR015753-1"/>
    </source>
</evidence>
<dbReference type="PANTHER" id="PTHR32419:SF6">
    <property type="entry name" value="GLUTATHIONE S-TRANSFERASE OMEGA-LIKE 1-RELATED"/>
    <property type="match status" value="1"/>
</dbReference>
<dbReference type="SUPFAM" id="SSF47616">
    <property type="entry name" value="GST C-terminal domain-like"/>
    <property type="match status" value="1"/>
</dbReference>
<feature type="binding site" evidence="2">
    <location>
        <begin position="129"/>
        <end position="132"/>
    </location>
    <ligand>
        <name>glutathione</name>
        <dbReference type="ChEBI" id="CHEBI:57925"/>
    </ligand>
</feature>
<protein>
    <submittedName>
        <fullName evidence="5">Glutathione S-transferase family protein</fullName>
    </submittedName>
</protein>
<evidence type="ECO:0000313" key="5">
    <source>
        <dbReference type="EMBL" id="MBL0372020.1"/>
    </source>
</evidence>
<dbReference type="GO" id="GO:0005737">
    <property type="term" value="C:cytoplasm"/>
    <property type="evidence" value="ECO:0007669"/>
    <property type="project" value="TreeGrafter"/>
</dbReference>
<dbReference type="SFLD" id="SFLDS00019">
    <property type="entry name" value="Glutathione_Transferase_(cytos"/>
    <property type="match status" value="1"/>
</dbReference>
<dbReference type="InterPro" id="IPR016639">
    <property type="entry name" value="GST_Omega/GSH"/>
</dbReference>
<dbReference type="AlphaFoldDB" id="A0A937CKD4"/>
<dbReference type="PROSITE" id="PS50405">
    <property type="entry name" value="GST_CTER"/>
    <property type="match status" value="1"/>
</dbReference>
<dbReference type="InterPro" id="IPR040079">
    <property type="entry name" value="Glutathione_S-Trfase"/>
</dbReference>
<dbReference type="InterPro" id="IPR036282">
    <property type="entry name" value="Glutathione-S-Trfase_C_sf"/>
</dbReference>
<feature type="active site" description="Proton donor/acceptor" evidence="1">
    <location>
        <position position="194"/>
    </location>
</feature>
<feature type="domain" description="GST C-terminal" evidence="4">
    <location>
        <begin position="171"/>
        <end position="298"/>
    </location>
</feature>
<dbReference type="SFLD" id="SFLDG01148">
    <property type="entry name" value="Xi_(cytGST)"/>
    <property type="match status" value="1"/>
</dbReference>